<dbReference type="InParanoid" id="A0A317ZNH5"/>
<organism evidence="1 2">
    <name type="scientific">Coraliomargarita sinensis</name>
    <dbReference type="NCBI Taxonomy" id="2174842"/>
    <lineage>
        <taxon>Bacteria</taxon>
        <taxon>Pseudomonadati</taxon>
        <taxon>Verrucomicrobiota</taxon>
        <taxon>Opitutia</taxon>
        <taxon>Puniceicoccales</taxon>
        <taxon>Coraliomargaritaceae</taxon>
        <taxon>Coraliomargarita</taxon>
    </lineage>
</organism>
<accession>A0A317ZNH5</accession>
<protein>
    <recommendedName>
        <fullName evidence="3">PEP-CTERM protein-sorting domain-containing protein</fullName>
    </recommendedName>
</protein>
<dbReference type="Proteomes" id="UP000247099">
    <property type="component" value="Unassembled WGS sequence"/>
</dbReference>
<sequence length="238" mass="24861">MKAATLVNSSFDLNPNTAVDTTGTADWGYFVEGVGFTDGMTTGVAVNFDDLTFDDGPGPSAATVSESSPGIGEVLYTPTDTSDGTGTADTIGFTFDGNNAGQRLHNIGGDEEIFSMKFNDLGAGTHTMTFYAGHDNNSREMDIDYFVYEEDDAETSATLSGTGLQSGGLVNGRGTYTLEFSTATANTDIVFNLGSAGSGVGAWTLSGYTLTTVAVPEPSSFALLAGCFGLTWVMLRRR</sequence>
<keyword evidence="2" id="KW-1185">Reference proteome</keyword>
<proteinExistence type="predicted"/>
<dbReference type="EMBL" id="QHJQ01000002">
    <property type="protein sequence ID" value="PXA04941.1"/>
    <property type="molecule type" value="Genomic_DNA"/>
</dbReference>
<comment type="caution">
    <text evidence="1">The sequence shown here is derived from an EMBL/GenBank/DDBJ whole genome shotgun (WGS) entry which is preliminary data.</text>
</comment>
<evidence type="ECO:0000313" key="1">
    <source>
        <dbReference type="EMBL" id="PXA04941.1"/>
    </source>
</evidence>
<name>A0A317ZNH5_9BACT</name>
<gene>
    <name evidence="1" type="ORF">DDZ13_02960</name>
</gene>
<reference evidence="1 2" key="1">
    <citation type="submission" date="2018-05" db="EMBL/GenBank/DDBJ databases">
        <title>Coraliomargarita sinensis sp. nov., isolated from a marine solar saltern.</title>
        <authorList>
            <person name="Zhou L.Y."/>
        </authorList>
    </citation>
    <scope>NUCLEOTIDE SEQUENCE [LARGE SCALE GENOMIC DNA]</scope>
    <source>
        <strain evidence="1 2">WN38</strain>
    </source>
</reference>
<evidence type="ECO:0000313" key="2">
    <source>
        <dbReference type="Proteomes" id="UP000247099"/>
    </source>
</evidence>
<dbReference type="AlphaFoldDB" id="A0A317ZNH5"/>
<evidence type="ECO:0008006" key="3">
    <source>
        <dbReference type="Google" id="ProtNLM"/>
    </source>
</evidence>